<proteinExistence type="predicted"/>
<dbReference type="AlphaFoldDB" id="A0A0G4MFD3"/>
<evidence type="ECO:0000313" key="3">
    <source>
        <dbReference type="Proteomes" id="UP000044602"/>
    </source>
</evidence>
<accession>A0A0G4MFD3</accession>
<sequence length="154" mass="18607">VQEAFPEGHPKPHGHRYGAHVPPEFHRRQHHHLLRPPHLRDARRVRYLAAPVLDRLLRHCQDARHDLLYLLRRRKGRTSQGPHLGCRARLHSHVVHWRLRHEGRSRWCCCRRCRQPRCLGLPRHGLRLCQRLHYLRHMAGHHLDLLFRDLPPRH</sequence>
<protein>
    <submittedName>
        <fullName evidence="2">Uncharacterized protein</fullName>
    </submittedName>
</protein>
<dbReference type="EMBL" id="CVQH01022300">
    <property type="protein sequence ID" value="CRK32760.1"/>
    <property type="molecule type" value="Genomic_DNA"/>
</dbReference>
<keyword evidence="3" id="KW-1185">Reference proteome</keyword>
<dbReference type="Proteomes" id="UP000044602">
    <property type="component" value="Unassembled WGS sequence"/>
</dbReference>
<reference evidence="3" key="1">
    <citation type="submission" date="2015-05" db="EMBL/GenBank/DDBJ databases">
        <authorList>
            <person name="Fogelqvist Johan"/>
        </authorList>
    </citation>
    <scope>NUCLEOTIDE SEQUENCE [LARGE SCALE GENOMIC DNA]</scope>
</reference>
<feature type="non-terminal residue" evidence="2">
    <location>
        <position position="1"/>
    </location>
</feature>
<organism evidence="2 3">
    <name type="scientific">Verticillium longisporum</name>
    <name type="common">Verticillium dahliae var. longisporum</name>
    <dbReference type="NCBI Taxonomy" id="100787"/>
    <lineage>
        <taxon>Eukaryota</taxon>
        <taxon>Fungi</taxon>
        <taxon>Dikarya</taxon>
        <taxon>Ascomycota</taxon>
        <taxon>Pezizomycotina</taxon>
        <taxon>Sordariomycetes</taxon>
        <taxon>Hypocreomycetidae</taxon>
        <taxon>Glomerellales</taxon>
        <taxon>Plectosphaerellaceae</taxon>
        <taxon>Verticillium</taxon>
    </lineage>
</organism>
<feature type="compositionally biased region" description="Basic and acidic residues" evidence="1">
    <location>
        <begin position="1"/>
        <end position="10"/>
    </location>
</feature>
<gene>
    <name evidence="2" type="ORF">BN1708_019106</name>
</gene>
<evidence type="ECO:0000313" key="2">
    <source>
        <dbReference type="EMBL" id="CRK32760.1"/>
    </source>
</evidence>
<evidence type="ECO:0000256" key="1">
    <source>
        <dbReference type="SAM" id="MobiDB-lite"/>
    </source>
</evidence>
<name>A0A0G4MFD3_VERLO</name>
<feature type="non-terminal residue" evidence="2">
    <location>
        <position position="154"/>
    </location>
</feature>
<feature type="region of interest" description="Disordered" evidence="1">
    <location>
        <begin position="1"/>
        <end position="21"/>
    </location>
</feature>